<dbReference type="GO" id="GO:0005975">
    <property type="term" value="P:carbohydrate metabolic process"/>
    <property type="evidence" value="ECO:0007669"/>
    <property type="project" value="InterPro"/>
</dbReference>
<dbReference type="OrthoDB" id="9769991at2"/>
<evidence type="ECO:0000259" key="4">
    <source>
        <dbReference type="Pfam" id="PF21250"/>
    </source>
</evidence>
<dbReference type="Gene3D" id="2.70.98.40">
    <property type="entry name" value="Glycoside hydrolase, family 65, N-terminal domain"/>
    <property type="match status" value="1"/>
</dbReference>
<dbReference type="eggNOG" id="COG3459">
    <property type="taxonomic scope" value="Bacteria"/>
</dbReference>
<feature type="domain" description="Glycosyl hydrolase 94 catalytic" evidence="3">
    <location>
        <begin position="742"/>
        <end position="1011"/>
    </location>
</feature>
<sequence length="1169" mass="128669">MPPLAAQRPDRFATAAASGFGLVELRTHSPLIAQVLPSGALFAFRHDTLLLNQLLPGPAEDGLARLLLRWRAAGDETGSARSDGAARQPACWAPLIGSGVSFARLDDTTAVWQTEPLPGLACETRLTLHPSLPAWAWRIRLRNQTPHALRLDALHAQDLGLADEAAVRNNEAYTSQYIDLLPIADEQLGWVVLARQNQPASGGRQPWLALGCLQGGSAFCTDGWQFFGADHRLTGEPAALRMAQLPSRRLQYEGALAGLQSRGEVVPAGATQEIVFVARFVADHPAASTAADVTLLREALPGFADRPTAAGPREVSRPVPTLFCTAPWWHGDEPGRSELAKWFPESHRHVERDQDGRILSFFSGEHTHVVTRTKEAGVLRPHGHVLRSGDPSWNDEQQFGVTAYAAGIFAAQTYLGNSSLTRLLPVVRNALGLVRGSGQRVFVRHADGWRQLGLPSVFALTPQEVRWIYQFGSDRIEARLWCSRESPAVFLELQVHEGRPREFLVTHQLALGANEFEHPGDVVLHRAGSWIQCRPSSASLAYQQVPGTCFAIAAAEPASGIVLGGDELIWADATPRNSPYVALRTPAVSRCGIIQAGTTQGSLALPALVASVRAEFARRRDHSDDYAFGLKLSHGGDVRVARMNEVLPWFDQNASIHFSAPRGLEQYGGAAWGVRDVCQGSIEWLLASGRLAIARRTLITVFGQQYFGAGAEADLTGTWPQWFMFPPFQFIQHAHSHGDVCFWPVKALCDYVEASNDLAVLNEHADYTSPKDFAPADRPETIWAHCDRVIAHAESRFVAGTALVNYGDGDWDDTLQPADPAMRSRMISAWTVALSYQTWLQLHRVAVRVGDAARASRLAALLERIRADFSRYLMPAGIVAGFLVTDSEVGARGRPLLHPEDQRTGIRYRLLPMTRSILAELFTPAEAAQHLSLIEKELRYPDGVRLMSEPATYHGGRETLFKRADTAANVGREIGLQYVHAHLRYAEALAKLGEAERFWWALQVVNPVALAASVPHAAPRQSNVYFSSSDADFADRYEAAARWTELREGRVAVRGGWRLYSSGPGLFLHKVRTCLLGLRESFDTFLFDPVLPRELDGLVAHARVLDRPAELHYRVRARGFGPKRISLNGDALPSLGRETNRYRDGGLRVDRALLLARLTAPLNRVEIEL</sequence>
<feature type="domain" description="SOGP N-terminal" evidence="6">
    <location>
        <begin position="35"/>
        <end position="276"/>
    </location>
</feature>
<dbReference type="AlphaFoldDB" id="B1ZP04"/>
<evidence type="ECO:0000256" key="2">
    <source>
        <dbReference type="ARBA" id="ARBA00022679"/>
    </source>
</evidence>
<evidence type="ECO:0000259" key="6">
    <source>
        <dbReference type="Pfam" id="PF21958"/>
    </source>
</evidence>
<accession>B1ZP04</accession>
<dbReference type="Pfam" id="PF21250">
    <property type="entry name" value="SOGP_2nd"/>
    <property type="match status" value="1"/>
</dbReference>
<dbReference type="InterPro" id="IPR048773">
    <property type="entry name" value="SOGP_C"/>
</dbReference>
<dbReference type="Pfam" id="PF21270">
    <property type="entry name" value="SOGP_4th"/>
    <property type="match status" value="1"/>
</dbReference>
<feature type="domain" description="Glycoside phosphorylase super sandwich" evidence="4">
    <location>
        <begin position="347"/>
        <end position="589"/>
    </location>
</feature>
<keyword evidence="8" id="KW-1185">Reference proteome</keyword>
<evidence type="ECO:0000259" key="3">
    <source>
        <dbReference type="Pfam" id="PF17167"/>
    </source>
</evidence>
<gene>
    <name evidence="7" type="ordered locus">Oter_4220</name>
</gene>
<dbReference type="SUPFAM" id="SSF48208">
    <property type="entry name" value="Six-hairpin glycosidases"/>
    <property type="match status" value="1"/>
</dbReference>
<dbReference type="Pfam" id="PF21958">
    <property type="entry name" value="SOGP_N"/>
    <property type="match status" value="1"/>
</dbReference>
<dbReference type="STRING" id="452637.Oter_4220"/>
<proteinExistence type="predicted"/>
<dbReference type="Proteomes" id="UP000007013">
    <property type="component" value="Chromosome"/>
</dbReference>
<dbReference type="InterPro" id="IPR048771">
    <property type="entry name" value="SOGP_2nd"/>
</dbReference>
<dbReference type="Pfam" id="PF17167">
    <property type="entry name" value="Glyco_hydro_94"/>
    <property type="match status" value="1"/>
</dbReference>
<feature type="domain" description="Glycoside phosphorylase C-terminal" evidence="5">
    <location>
        <begin position="1077"/>
        <end position="1157"/>
    </location>
</feature>
<dbReference type="RefSeq" id="WP_012377021.1">
    <property type="nucleotide sequence ID" value="NC_010571.1"/>
</dbReference>
<reference evidence="7 8" key="1">
    <citation type="journal article" date="2011" name="J. Bacteriol.">
        <title>Genome sequence of the verrucomicrobium Opitutus terrae PB90-1, an abundant inhabitant of rice paddy soil ecosystems.</title>
        <authorList>
            <person name="van Passel M.W."/>
            <person name="Kant R."/>
            <person name="Palva A."/>
            <person name="Copeland A."/>
            <person name="Lucas S."/>
            <person name="Lapidus A."/>
            <person name="Glavina del Rio T."/>
            <person name="Pitluck S."/>
            <person name="Goltsman E."/>
            <person name="Clum A."/>
            <person name="Sun H."/>
            <person name="Schmutz J."/>
            <person name="Larimer F.W."/>
            <person name="Land M.L."/>
            <person name="Hauser L."/>
            <person name="Kyrpides N."/>
            <person name="Mikhailova N."/>
            <person name="Richardson P.P."/>
            <person name="Janssen P.H."/>
            <person name="de Vos W.M."/>
            <person name="Smidt H."/>
        </authorList>
    </citation>
    <scope>NUCLEOTIDE SEQUENCE [LARGE SCALE GENOMIC DNA]</scope>
    <source>
        <strain evidence="8">DSM 11246 / JCM 15787 / PB90-1</strain>
    </source>
</reference>
<keyword evidence="2" id="KW-0808">Transferase</keyword>
<dbReference type="Gene3D" id="1.50.10.10">
    <property type="match status" value="1"/>
</dbReference>
<evidence type="ECO:0000313" key="8">
    <source>
        <dbReference type="Proteomes" id="UP000007013"/>
    </source>
</evidence>
<dbReference type="InterPro" id="IPR037018">
    <property type="entry name" value="GH65_N"/>
</dbReference>
<evidence type="ECO:0000259" key="5">
    <source>
        <dbReference type="Pfam" id="PF21270"/>
    </source>
</evidence>
<evidence type="ECO:0000313" key="7">
    <source>
        <dbReference type="EMBL" id="ACB77493.1"/>
    </source>
</evidence>
<dbReference type="InterPro" id="IPR052047">
    <property type="entry name" value="GH94_Enzymes"/>
</dbReference>
<evidence type="ECO:0008006" key="9">
    <source>
        <dbReference type="Google" id="ProtNLM"/>
    </source>
</evidence>
<protein>
    <recommendedName>
        <fullName evidence="9">Cellobiose phosphorylase</fullName>
    </recommendedName>
</protein>
<dbReference type="InterPro" id="IPR012341">
    <property type="entry name" value="6hp_glycosidase-like_sf"/>
</dbReference>
<dbReference type="PANTHER" id="PTHR37469:SF2">
    <property type="entry name" value="CELLOBIONIC ACID PHOSPHORYLASE"/>
    <property type="match status" value="1"/>
</dbReference>
<dbReference type="KEGG" id="ote:Oter_4220"/>
<evidence type="ECO:0000256" key="1">
    <source>
        <dbReference type="ARBA" id="ARBA00022676"/>
    </source>
</evidence>
<dbReference type="InterPro" id="IPR053831">
    <property type="entry name" value="SOGP_N"/>
</dbReference>
<dbReference type="InterPro" id="IPR008928">
    <property type="entry name" value="6-hairpin_glycosidase_sf"/>
</dbReference>
<dbReference type="CAZy" id="GH94">
    <property type="family name" value="Glycoside Hydrolase Family 94"/>
</dbReference>
<dbReference type="GO" id="GO:0016757">
    <property type="term" value="F:glycosyltransferase activity"/>
    <property type="evidence" value="ECO:0007669"/>
    <property type="project" value="UniProtKB-KW"/>
</dbReference>
<name>B1ZP04_OPITP</name>
<organism evidence="7 8">
    <name type="scientific">Opitutus terrae (strain DSM 11246 / JCM 15787 / PB90-1)</name>
    <dbReference type="NCBI Taxonomy" id="452637"/>
    <lineage>
        <taxon>Bacteria</taxon>
        <taxon>Pseudomonadati</taxon>
        <taxon>Verrucomicrobiota</taxon>
        <taxon>Opitutia</taxon>
        <taxon>Opitutales</taxon>
        <taxon>Opitutaceae</taxon>
        <taxon>Opitutus</taxon>
    </lineage>
</organism>
<dbReference type="PANTHER" id="PTHR37469">
    <property type="entry name" value="CELLOBIONIC ACID PHOSPHORYLASE-RELATED"/>
    <property type="match status" value="1"/>
</dbReference>
<dbReference type="HOGENOM" id="CLU_009079_0_0_0"/>
<dbReference type="EMBL" id="CP001032">
    <property type="protein sequence ID" value="ACB77493.1"/>
    <property type="molecule type" value="Genomic_DNA"/>
</dbReference>
<keyword evidence="1" id="KW-0328">Glycosyltransferase</keyword>
<dbReference type="InterPro" id="IPR033432">
    <property type="entry name" value="GH94_catalytic"/>
</dbReference>